<dbReference type="EMBL" id="OZ021745">
    <property type="protein sequence ID" value="CAK9312919.1"/>
    <property type="molecule type" value="Genomic_DNA"/>
</dbReference>
<accession>A0ABP0XXN7</accession>
<reference evidence="1 2" key="1">
    <citation type="submission" date="2024-03" db="EMBL/GenBank/DDBJ databases">
        <authorList>
            <person name="Gkanogiannis A."/>
            <person name="Becerra Lopez-Lavalle L."/>
        </authorList>
    </citation>
    <scope>NUCLEOTIDE SEQUENCE [LARGE SCALE GENOMIC DNA]</scope>
</reference>
<proteinExistence type="predicted"/>
<name>A0ABP0XXN7_9ROSI</name>
<gene>
    <name evidence="1" type="ORF">CITCOLO1_LOCUS4629</name>
</gene>
<evidence type="ECO:0000313" key="2">
    <source>
        <dbReference type="Proteomes" id="UP001642487"/>
    </source>
</evidence>
<organism evidence="1 2">
    <name type="scientific">Citrullus colocynthis</name>
    <name type="common">colocynth</name>
    <dbReference type="NCBI Taxonomy" id="252529"/>
    <lineage>
        <taxon>Eukaryota</taxon>
        <taxon>Viridiplantae</taxon>
        <taxon>Streptophyta</taxon>
        <taxon>Embryophyta</taxon>
        <taxon>Tracheophyta</taxon>
        <taxon>Spermatophyta</taxon>
        <taxon>Magnoliopsida</taxon>
        <taxon>eudicotyledons</taxon>
        <taxon>Gunneridae</taxon>
        <taxon>Pentapetalae</taxon>
        <taxon>rosids</taxon>
        <taxon>fabids</taxon>
        <taxon>Cucurbitales</taxon>
        <taxon>Cucurbitaceae</taxon>
        <taxon>Benincaseae</taxon>
        <taxon>Citrullus</taxon>
    </lineage>
</organism>
<dbReference type="Proteomes" id="UP001642487">
    <property type="component" value="Chromosome 11"/>
</dbReference>
<evidence type="ECO:0000313" key="1">
    <source>
        <dbReference type="EMBL" id="CAK9312919.1"/>
    </source>
</evidence>
<keyword evidence="2" id="KW-1185">Reference proteome</keyword>
<sequence>MQSIVNENPARELVGNCYVGIADYFARRRELNSSKDPFTLLHQATHDATHGITEVMHSAHVFRAELHERHKREESLVNQLSEVVNQAASALGQA</sequence>
<protein>
    <submittedName>
        <fullName evidence="1">Uncharacterized protein</fullName>
    </submittedName>
</protein>